<dbReference type="InterPro" id="IPR014710">
    <property type="entry name" value="RmlC-like_jellyroll"/>
</dbReference>
<keyword evidence="12 14" id="KW-0407">Ion channel</keyword>
<dbReference type="SUPFAM" id="SSF51206">
    <property type="entry name" value="cAMP-binding domain-like"/>
    <property type="match status" value="1"/>
</dbReference>
<feature type="transmembrane region" description="Helical" evidence="14">
    <location>
        <begin position="223"/>
        <end position="245"/>
    </location>
</feature>
<feature type="transmembrane region" description="Helical" evidence="14">
    <location>
        <begin position="85"/>
        <end position="104"/>
    </location>
</feature>
<comment type="subcellular location">
    <subcellularLocation>
        <location evidence="1 14">Membrane</location>
        <topology evidence="1 14">Multi-pass membrane protein</topology>
    </subcellularLocation>
</comment>
<comment type="similarity">
    <text evidence="2 14">Belongs to the potassium channel family. Plant (TC 1.A.1.4) subfamily.</text>
</comment>
<feature type="transmembrane region" description="Helical" evidence="14">
    <location>
        <begin position="277"/>
        <end position="296"/>
    </location>
</feature>
<keyword evidence="13" id="KW-0040">ANK repeat</keyword>
<evidence type="ECO:0000259" key="17">
    <source>
        <dbReference type="PROSITE" id="PS51490"/>
    </source>
</evidence>
<evidence type="ECO:0000256" key="11">
    <source>
        <dbReference type="ARBA" id="ARBA00023136"/>
    </source>
</evidence>
<organism evidence="18 19">
    <name type="scientific">Solanum tuberosum</name>
    <name type="common">Potato</name>
    <dbReference type="NCBI Taxonomy" id="4113"/>
    <lineage>
        <taxon>Eukaryota</taxon>
        <taxon>Viridiplantae</taxon>
        <taxon>Streptophyta</taxon>
        <taxon>Embryophyta</taxon>
        <taxon>Tracheophyta</taxon>
        <taxon>Spermatophyta</taxon>
        <taxon>Magnoliopsida</taxon>
        <taxon>eudicotyledons</taxon>
        <taxon>Gunneridae</taxon>
        <taxon>Pentapetalae</taxon>
        <taxon>asterids</taxon>
        <taxon>lamiids</taxon>
        <taxon>Solanales</taxon>
        <taxon>Solanaceae</taxon>
        <taxon>Solanoideae</taxon>
        <taxon>Solaneae</taxon>
        <taxon>Solanum</taxon>
    </lineage>
</organism>
<dbReference type="PANTHER" id="PTHR45743">
    <property type="entry name" value="POTASSIUM CHANNEL AKT1"/>
    <property type="match status" value="1"/>
</dbReference>
<dbReference type="InterPro" id="IPR036770">
    <property type="entry name" value="Ankyrin_rpt-contain_sf"/>
</dbReference>
<dbReference type="PROSITE" id="PS50042">
    <property type="entry name" value="CNMP_BINDING_3"/>
    <property type="match status" value="1"/>
</dbReference>
<feature type="repeat" description="ANK" evidence="13">
    <location>
        <begin position="586"/>
        <end position="618"/>
    </location>
</feature>
<feature type="region of interest" description="Disordered" evidence="15">
    <location>
        <begin position="1"/>
        <end position="24"/>
    </location>
</feature>
<dbReference type="SUPFAM" id="SSF48403">
    <property type="entry name" value="Ankyrin repeat"/>
    <property type="match status" value="1"/>
</dbReference>
<evidence type="ECO:0000256" key="5">
    <source>
        <dbReference type="ARBA" id="ARBA00022692"/>
    </source>
</evidence>
<dbReference type="Pfam" id="PF00520">
    <property type="entry name" value="Ion_trans"/>
    <property type="match status" value="1"/>
</dbReference>
<keyword evidence="19" id="KW-1185">Reference proteome</keyword>
<comment type="domain">
    <text evidence="14">The segment S4 is probably the voltage-sensor and is characterized by a series of positively charged amino acids. The pore-forming region H5 is enclosed by the transmembrane segments S5 and S6 in the Shaker-type (1P/6TM) and contains the GYGD signature motif which seems to be involved in potassium selectivity.</text>
</comment>
<feature type="repeat" description="ANK" evidence="13">
    <location>
        <begin position="683"/>
        <end position="715"/>
    </location>
</feature>
<evidence type="ECO:0000256" key="7">
    <source>
        <dbReference type="ARBA" id="ARBA00022882"/>
    </source>
</evidence>
<dbReference type="Proteomes" id="UP000826656">
    <property type="component" value="Unassembled WGS sequence"/>
</dbReference>
<evidence type="ECO:0000259" key="16">
    <source>
        <dbReference type="PROSITE" id="PS50042"/>
    </source>
</evidence>
<keyword evidence="3 14" id="KW-0813">Transport</keyword>
<keyword evidence="6 14" id="KW-0631">Potassium channel</keyword>
<keyword evidence="10 14" id="KW-0406">Ion transport</keyword>
<dbReference type="InterPro" id="IPR018490">
    <property type="entry name" value="cNMP-bd_dom_sf"/>
</dbReference>
<reference evidence="18 19" key="1">
    <citation type="journal article" date="2021" name="bioRxiv">
        <title>Chromosome-scale and haplotype-resolved genome assembly of a tetraploid potato cultivar.</title>
        <authorList>
            <person name="Sun H."/>
            <person name="Jiao W.-B."/>
            <person name="Krause K."/>
            <person name="Campoy J.A."/>
            <person name="Goel M."/>
            <person name="Folz-Donahue K."/>
            <person name="Kukat C."/>
            <person name="Huettel B."/>
            <person name="Schneeberger K."/>
        </authorList>
    </citation>
    <scope>NUCLEOTIDE SEQUENCE [LARGE SCALE GENOMIC DNA]</scope>
    <source>
        <strain evidence="18">SolTubOtavaFocal</strain>
        <tissue evidence="18">Leaves</tissue>
    </source>
</reference>
<evidence type="ECO:0000256" key="8">
    <source>
        <dbReference type="ARBA" id="ARBA00022958"/>
    </source>
</evidence>
<dbReference type="PROSITE" id="PS51490">
    <property type="entry name" value="KHA"/>
    <property type="match status" value="1"/>
</dbReference>
<comment type="caution">
    <text evidence="18">The sequence shown here is derived from an EMBL/GenBank/DDBJ whole genome shotgun (WGS) entry which is preliminary data.</text>
</comment>
<feature type="compositionally biased region" description="Basic and acidic residues" evidence="15">
    <location>
        <begin position="1"/>
        <end position="10"/>
    </location>
</feature>
<evidence type="ECO:0000313" key="18">
    <source>
        <dbReference type="EMBL" id="KAH0763727.1"/>
    </source>
</evidence>
<feature type="repeat" description="ANK" evidence="13">
    <location>
        <begin position="619"/>
        <end position="651"/>
    </location>
</feature>
<dbReference type="InterPro" id="IPR005821">
    <property type="entry name" value="Ion_trans_dom"/>
</dbReference>
<evidence type="ECO:0000313" key="19">
    <source>
        <dbReference type="Proteomes" id="UP000826656"/>
    </source>
</evidence>
<dbReference type="Pfam" id="PF00027">
    <property type="entry name" value="cNMP_binding"/>
    <property type="match status" value="1"/>
</dbReference>
<feature type="transmembrane region" description="Helical" evidence="14">
    <location>
        <begin position="308"/>
        <end position="333"/>
    </location>
</feature>
<keyword evidence="8 14" id="KW-0630">Potassium</keyword>
<dbReference type="Pfam" id="PF11834">
    <property type="entry name" value="KHA"/>
    <property type="match status" value="1"/>
</dbReference>
<dbReference type="InterPro" id="IPR000595">
    <property type="entry name" value="cNMP-bd_dom"/>
</dbReference>
<dbReference type="Gene3D" id="2.60.120.10">
    <property type="entry name" value="Jelly Rolls"/>
    <property type="match status" value="1"/>
</dbReference>
<comment type="subunit">
    <text evidence="14">The potassium channel is composed of a homo- or heterotetrameric complex of pore-forming subunits.</text>
</comment>
<evidence type="ECO:0000256" key="13">
    <source>
        <dbReference type="PROSITE-ProRule" id="PRU00023"/>
    </source>
</evidence>
<keyword evidence="9 14" id="KW-1133">Transmembrane helix</keyword>
<feature type="domain" description="Cyclic nucleotide-binding" evidence="16">
    <location>
        <begin position="408"/>
        <end position="513"/>
    </location>
</feature>
<dbReference type="SUPFAM" id="SSF81324">
    <property type="entry name" value="Voltage-gated potassium channels"/>
    <property type="match status" value="1"/>
</dbReference>
<evidence type="ECO:0000256" key="14">
    <source>
        <dbReference type="RuleBase" id="RU369015"/>
    </source>
</evidence>
<evidence type="ECO:0000256" key="9">
    <source>
        <dbReference type="ARBA" id="ARBA00022989"/>
    </source>
</evidence>
<dbReference type="EMBL" id="JAIVGD010000013">
    <property type="protein sequence ID" value="KAH0763727.1"/>
    <property type="molecule type" value="Genomic_DNA"/>
</dbReference>
<accession>A0ABQ7VI09</accession>
<dbReference type="Gene3D" id="1.25.40.20">
    <property type="entry name" value="Ankyrin repeat-containing domain"/>
    <property type="match status" value="2"/>
</dbReference>
<evidence type="ECO:0000256" key="2">
    <source>
        <dbReference type="ARBA" id="ARBA00007929"/>
    </source>
</evidence>
<dbReference type="CDD" id="cd00038">
    <property type="entry name" value="CAP_ED"/>
    <property type="match status" value="1"/>
</dbReference>
<keyword evidence="5 14" id="KW-0812">Transmembrane</keyword>
<dbReference type="PROSITE" id="PS50297">
    <property type="entry name" value="ANK_REP_REGION"/>
    <property type="match status" value="3"/>
</dbReference>
<feature type="domain" description="KHA" evidence="17">
    <location>
        <begin position="762"/>
        <end position="835"/>
    </location>
</feature>
<evidence type="ECO:0000256" key="3">
    <source>
        <dbReference type="ARBA" id="ARBA00022448"/>
    </source>
</evidence>
<dbReference type="Gene3D" id="1.10.287.70">
    <property type="match status" value="1"/>
</dbReference>
<comment type="caution">
    <text evidence="14">Lacks conserved residue(s) required for the propagation of feature annotation.</text>
</comment>
<evidence type="ECO:0000256" key="1">
    <source>
        <dbReference type="ARBA" id="ARBA00004141"/>
    </source>
</evidence>
<keyword evidence="4 14" id="KW-0633">Potassium transport</keyword>
<evidence type="ECO:0000256" key="15">
    <source>
        <dbReference type="SAM" id="MobiDB-lite"/>
    </source>
</evidence>
<dbReference type="InterPro" id="IPR021789">
    <property type="entry name" value="KHA_dom"/>
</dbReference>
<evidence type="ECO:0000256" key="6">
    <source>
        <dbReference type="ARBA" id="ARBA00022826"/>
    </source>
</evidence>
<dbReference type="Pfam" id="PF13637">
    <property type="entry name" value="Ank_4"/>
    <property type="match status" value="1"/>
</dbReference>
<dbReference type="InterPro" id="IPR003938">
    <property type="entry name" value="K_chnl_volt-dep_EAG/ELK/ERG"/>
</dbReference>
<dbReference type="SMART" id="SM00248">
    <property type="entry name" value="ANK"/>
    <property type="match status" value="6"/>
</dbReference>
<dbReference type="PRINTS" id="PR01463">
    <property type="entry name" value="EAGCHANLFMLY"/>
</dbReference>
<evidence type="ECO:0000256" key="12">
    <source>
        <dbReference type="ARBA" id="ARBA00023303"/>
    </source>
</evidence>
<dbReference type="SMART" id="SM00100">
    <property type="entry name" value="cNMP"/>
    <property type="match status" value="1"/>
</dbReference>
<gene>
    <name evidence="18" type="ORF">KY290_019800</name>
</gene>
<dbReference type="Gene3D" id="1.10.287.630">
    <property type="entry name" value="Helix hairpin bin"/>
    <property type="match status" value="1"/>
</dbReference>
<name>A0ABQ7VI09_SOLTU</name>
<dbReference type="PROSITE" id="PS50088">
    <property type="entry name" value="ANK_REPEAT"/>
    <property type="match status" value="3"/>
</dbReference>
<dbReference type="Pfam" id="PF12796">
    <property type="entry name" value="Ank_2"/>
    <property type="match status" value="1"/>
</dbReference>
<sequence length="835" mass="95469">MDRGKRRSGEFDSEEEEEEFKVENLNEEISNSNKLSASNWKNRLKLLRNYSTLDNSSTVSVRNNSSRSRGSRDHCYGFIIHPDNWWYILWTQFILIWAVYSSFFTPLEFGFFRGLPENLFLLDIAGQIAFLIDIVVLFFVAYRDSHSYCMIYDRKLIAIRYLKSRFLVDLLGCFPWDAIYKASGRKEPVRYILWIRLSRALRVTELFEKLEKDIRLNYLFTRIIKLFVVELYCTHTAACFFYYLATTLPPWEEGYTWIGSLKMGDYNYAHFRDIDLWTRYITSLYFAVVTMATVGYGEIHAVNVREMIFVMIYVSVDMILGAYLLGNMAALIVKGSKTERFRDKMADLIKYMNRNKLGKSLSKEIKDHVRLQYESRYNESSVLQDIPVSIRAKIARKLYEPYIRGVPLFRGCSHEFIIQIAIKVHEEFFLPGEVILEQGCMADQLYFVCHGKVEELTKSEENETEESLLDLQTYNSVGEISVLCNIPVPYTVQVSELSRLLRIDKQSLVEILGIYFSDGHVIINNLLEGRESSLRSKILESDITLNIAKHESELAMRLNCAAHDGDLYRLSRLIGAGAEPNRTDYDGRSPLHLAASKGHGDITVFLIQRGVEINARDKFGYTPLREAVKNGHDHVASLLVEAGALLGIDNDGTCLCEAVAKRNLEYLRRLLANGINPNSKNYDFRTPLHLAASEGLYPISVLLLEAGASVFAVDRWGKSPLDEARVGGNKNLIKLLEDAKGSQLSEFSPSFGRSQDEGQRVRCRVFASEPNDLKDERRRGVVLWVPQSLDELINTAKEQLRVSSANCVVSEDGAKILDTNMISDCQKLFLESECT</sequence>
<keyword evidence="7 14" id="KW-0851">Voltage-gated channel</keyword>
<dbReference type="InterPro" id="IPR002110">
    <property type="entry name" value="Ankyrin_rpt"/>
</dbReference>
<evidence type="ECO:0000256" key="10">
    <source>
        <dbReference type="ARBA" id="ARBA00023065"/>
    </source>
</evidence>
<comment type="domain">
    <text evidence="14">The KHA domain (rich in hydrophobic and acidic residues) present in the C-terminal part is likely to be important for tetramerization.</text>
</comment>
<dbReference type="InterPro" id="IPR045319">
    <property type="entry name" value="KAT/AKT"/>
</dbReference>
<feature type="compositionally biased region" description="Acidic residues" evidence="15">
    <location>
        <begin position="11"/>
        <end position="20"/>
    </location>
</feature>
<feature type="transmembrane region" description="Helical" evidence="14">
    <location>
        <begin position="124"/>
        <end position="142"/>
    </location>
</feature>
<proteinExistence type="inferred from homology"/>
<evidence type="ECO:0000256" key="4">
    <source>
        <dbReference type="ARBA" id="ARBA00022538"/>
    </source>
</evidence>
<keyword evidence="11 14" id="KW-0472">Membrane</keyword>
<dbReference type="PANTHER" id="PTHR45743:SF11">
    <property type="entry name" value="POTASSIUM CHANNEL"/>
    <property type="match status" value="1"/>
</dbReference>
<comment type="function">
    <text evidence="14">Potassium channel.</text>
</comment>
<protein>
    <recommendedName>
        <fullName evidence="14">Potassium channel</fullName>
    </recommendedName>
</protein>